<sequence length="30" mass="2986">FGGCWCRDGMVVVVARGAVVVAFGSSAADV</sequence>
<comment type="caution">
    <text evidence="1">The sequence shown here is derived from an EMBL/GenBank/DDBJ whole genome shotgun (WGS) entry which is preliminary data.</text>
</comment>
<dbReference type="AlphaFoldDB" id="A0A392TZR5"/>
<accession>A0A392TZR5</accession>
<proteinExistence type="predicted"/>
<keyword evidence="2" id="KW-1185">Reference proteome</keyword>
<reference evidence="1 2" key="1">
    <citation type="journal article" date="2018" name="Front. Plant Sci.">
        <title>Red Clover (Trifolium pratense) and Zigzag Clover (T. medium) - A Picture of Genomic Similarities and Differences.</title>
        <authorList>
            <person name="Dluhosova J."/>
            <person name="Istvanek J."/>
            <person name="Nedelnik J."/>
            <person name="Repkova J."/>
        </authorList>
    </citation>
    <scope>NUCLEOTIDE SEQUENCE [LARGE SCALE GENOMIC DNA]</scope>
    <source>
        <strain evidence="2">cv. 10/8</strain>
        <tissue evidence="1">Leaf</tissue>
    </source>
</reference>
<feature type="non-terminal residue" evidence="1">
    <location>
        <position position="1"/>
    </location>
</feature>
<name>A0A392TZR5_9FABA</name>
<evidence type="ECO:0000313" key="2">
    <source>
        <dbReference type="Proteomes" id="UP000265520"/>
    </source>
</evidence>
<organism evidence="1 2">
    <name type="scientific">Trifolium medium</name>
    <dbReference type="NCBI Taxonomy" id="97028"/>
    <lineage>
        <taxon>Eukaryota</taxon>
        <taxon>Viridiplantae</taxon>
        <taxon>Streptophyta</taxon>
        <taxon>Embryophyta</taxon>
        <taxon>Tracheophyta</taxon>
        <taxon>Spermatophyta</taxon>
        <taxon>Magnoliopsida</taxon>
        <taxon>eudicotyledons</taxon>
        <taxon>Gunneridae</taxon>
        <taxon>Pentapetalae</taxon>
        <taxon>rosids</taxon>
        <taxon>fabids</taxon>
        <taxon>Fabales</taxon>
        <taxon>Fabaceae</taxon>
        <taxon>Papilionoideae</taxon>
        <taxon>50 kb inversion clade</taxon>
        <taxon>NPAAA clade</taxon>
        <taxon>Hologalegina</taxon>
        <taxon>IRL clade</taxon>
        <taxon>Trifolieae</taxon>
        <taxon>Trifolium</taxon>
    </lineage>
</organism>
<protein>
    <submittedName>
        <fullName evidence="1">Uncharacterized protein</fullName>
    </submittedName>
</protein>
<dbReference type="Proteomes" id="UP000265520">
    <property type="component" value="Unassembled WGS sequence"/>
</dbReference>
<evidence type="ECO:0000313" key="1">
    <source>
        <dbReference type="EMBL" id="MCI65616.1"/>
    </source>
</evidence>
<dbReference type="EMBL" id="LXQA010679024">
    <property type="protein sequence ID" value="MCI65616.1"/>
    <property type="molecule type" value="Genomic_DNA"/>
</dbReference>